<protein>
    <recommendedName>
        <fullName evidence="1">Terpene synthase</fullName>
        <ecNumber evidence="1">4.2.3.-</ecNumber>
    </recommendedName>
</protein>
<dbReference type="Proteomes" id="UP000295497">
    <property type="component" value="Chromosome"/>
</dbReference>
<organism evidence="2 3">
    <name type="scientific">Sorangium cellulosum</name>
    <name type="common">Polyangium cellulosum</name>
    <dbReference type="NCBI Taxonomy" id="56"/>
    <lineage>
        <taxon>Bacteria</taxon>
        <taxon>Pseudomonadati</taxon>
        <taxon>Myxococcota</taxon>
        <taxon>Polyangia</taxon>
        <taxon>Polyangiales</taxon>
        <taxon>Polyangiaceae</taxon>
        <taxon>Sorangium</taxon>
    </lineage>
</organism>
<name>A0A4P2R4J5_SORCE</name>
<dbReference type="Gene3D" id="1.10.600.10">
    <property type="entry name" value="Farnesyl Diphosphate Synthase"/>
    <property type="match status" value="1"/>
</dbReference>
<dbReference type="InterPro" id="IPR034686">
    <property type="entry name" value="Terpene_cyclase-like_2"/>
</dbReference>
<dbReference type="Pfam" id="PF19086">
    <property type="entry name" value="Terpene_syn_C_2"/>
    <property type="match status" value="1"/>
</dbReference>
<dbReference type="SFLD" id="SFLDG01020">
    <property type="entry name" value="Terpene_Cyclase_Like_2"/>
    <property type="match status" value="1"/>
</dbReference>
<comment type="cofactor">
    <cofactor evidence="1">
        <name>Mg(2+)</name>
        <dbReference type="ChEBI" id="CHEBI:18420"/>
    </cofactor>
</comment>
<dbReference type="RefSeq" id="WP_129580521.1">
    <property type="nucleotide sequence ID" value="NZ_CP012672.1"/>
</dbReference>
<dbReference type="EMBL" id="CP012672">
    <property type="protein sequence ID" value="AUX38007.1"/>
    <property type="molecule type" value="Genomic_DNA"/>
</dbReference>
<keyword evidence="1" id="KW-0460">Magnesium</keyword>
<gene>
    <name evidence="2" type="ORF">SOCE836_102450</name>
</gene>
<dbReference type="PROSITE" id="PS51257">
    <property type="entry name" value="PROKAR_LIPOPROTEIN"/>
    <property type="match status" value="1"/>
</dbReference>
<accession>A0A4P2R4J5</accession>
<proteinExistence type="inferred from homology"/>
<dbReference type="GO" id="GO:0010333">
    <property type="term" value="F:terpene synthase activity"/>
    <property type="evidence" value="ECO:0007669"/>
    <property type="project" value="InterPro"/>
</dbReference>
<dbReference type="GO" id="GO:0046872">
    <property type="term" value="F:metal ion binding"/>
    <property type="evidence" value="ECO:0007669"/>
    <property type="project" value="UniProtKB-KW"/>
</dbReference>
<dbReference type="AlphaFoldDB" id="A0A4P2R4J5"/>
<dbReference type="PANTHER" id="PTHR35201">
    <property type="entry name" value="TERPENE SYNTHASE"/>
    <property type="match status" value="1"/>
</dbReference>
<sequence length="323" mass="37373">MNAKKTCFYYPFFASCHPDVNVVERRTLQWIHQLQLAHDDRAISRIKGASVAALAAWLFPSADLRTLQLASDFTAALFLLDDAFDDGQLSKDPQLAARLNDKYLGELFGHVEADRSDKLMRGLLDVRDRIRRDYPHFVLNRWLMHCQHYYEAHLWEVKNRIRQRIPTVDEYLMMRRFSGAVYAYCDLLELLLERPLPLEIVQHPLLQSVREICNDILCWTNDYFSLEKELRSGDVHNLIIVLRNATGSTLEEAISRLWRMHDDRIAEYQLIKQKLLSSSASNEVRQYLDGVDSMIAGNQRWALGADRYAESRAFAGVAFAHAG</sequence>
<comment type="similarity">
    <text evidence="1">Belongs to the terpene synthase family.</text>
</comment>
<keyword evidence="1" id="KW-0456">Lyase</keyword>
<dbReference type="SUPFAM" id="SSF48576">
    <property type="entry name" value="Terpenoid synthases"/>
    <property type="match status" value="1"/>
</dbReference>
<dbReference type="PANTHER" id="PTHR35201:SF4">
    <property type="entry name" value="BETA-PINACENE SYNTHASE-RELATED"/>
    <property type="match status" value="1"/>
</dbReference>
<evidence type="ECO:0000256" key="1">
    <source>
        <dbReference type="RuleBase" id="RU366034"/>
    </source>
</evidence>
<keyword evidence="1" id="KW-0479">Metal-binding</keyword>
<dbReference type="EC" id="4.2.3.-" evidence="1"/>
<evidence type="ECO:0000313" key="3">
    <source>
        <dbReference type="Proteomes" id="UP000295497"/>
    </source>
</evidence>
<dbReference type="InterPro" id="IPR008949">
    <property type="entry name" value="Isoprenoid_synthase_dom_sf"/>
</dbReference>
<dbReference type="SFLD" id="SFLDS00005">
    <property type="entry name" value="Isoprenoid_Synthase_Type_I"/>
    <property type="match status" value="1"/>
</dbReference>
<reference evidence="2 3" key="1">
    <citation type="submission" date="2015-09" db="EMBL/GenBank/DDBJ databases">
        <title>Sorangium comparison.</title>
        <authorList>
            <person name="Zaburannyi N."/>
            <person name="Bunk B."/>
            <person name="Overmann J."/>
            <person name="Mueller R."/>
        </authorList>
    </citation>
    <scope>NUCLEOTIDE SEQUENCE [LARGE SCALE GENOMIC DNA]</scope>
    <source>
        <strain evidence="2 3">So ce836</strain>
    </source>
</reference>
<evidence type="ECO:0000313" key="2">
    <source>
        <dbReference type="EMBL" id="AUX38007.1"/>
    </source>
</evidence>